<evidence type="ECO:0000256" key="7">
    <source>
        <dbReference type="ARBA" id="ARBA00023002"/>
    </source>
</evidence>
<feature type="domain" description="Enoyl reductase (ER)" evidence="10">
    <location>
        <begin position="16"/>
        <end position="360"/>
    </location>
</feature>
<dbReference type="Gene3D" id="3.40.50.720">
    <property type="entry name" value="NAD(P)-binding Rossmann-like Domain"/>
    <property type="match status" value="1"/>
</dbReference>
<comment type="cofactor">
    <cofactor evidence="1 9">
        <name>Zn(2+)</name>
        <dbReference type="ChEBI" id="CHEBI:29105"/>
    </cofactor>
</comment>
<dbReference type="FunFam" id="3.40.50.720:FF:000039">
    <property type="entry name" value="Alcohol dehydrogenase AdhP"/>
    <property type="match status" value="1"/>
</dbReference>
<keyword evidence="6 9" id="KW-0862">Zinc</keyword>
<evidence type="ECO:0000256" key="3">
    <source>
        <dbReference type="ARBA" id="ARBA00008072"/>
    </source>
</evidence>
<dbReference type="EMBL" id="KV878125">
    <property type="protein sequence ID" value="OJI96897.1"/>
    <property type="molecule type" value="Genomic_DNA"/>
</dbReference>
<dbReference type="GO" id="GO:0008270">
    <property type="term" value="F:zinc ion binding"/>
    <property type="evidence" value="ECO:0007669"/>
    <property type="project" value="InterPro"/>
</dbReference>
<evidence type="ECO:0000256" key="4">
    <source>
        <dbReference type="ARBA" id="ARBA00022490"/>
    </source>
</evidence>
<name>A0A1L9P5U1_ASPVE</name>
<accession>A0A1L9P5U1</accession>
<dbReference type="SUPFAM" id="SSF51735">
    <property type="entry name" value="NAD(P)-binding Rossmann-fold domains"/>
    <property type="match status" value="1"/>
</dbReference>
<dbReference type="AlphaFoldDB" id="A0A1L9P5U1"/>
<gene>
    <name evidence="11" type="ORF">ASPVEDRAFT_120021</name>
</gene>
<dbReference type="Proteomes" id="UP000184073">
    <property type="component" value="Unassembled WGS sequence"/>
</dbReference>
<dbReference type="Pfam" id="PF08240">
    <property type="entry name" value="ADH_N"/>
    <property type="match status" value="1"/>
</dbReference>
<keyword evidence="7" id="KW-0560">Oxidoreductase</keyword>
<keyword evidence="8" id="KW-0520">NAD</keyword>
<evidence type="ECO:0000256" key="2">
    <source>
        <dbReference type="ARBA" id="ARBA00004496"/>
    </source>
</evidence>
<evidence type="ECO:0000256" key="5">
    <source>
        <dbReference type="ARBA" id="ARBA00022723"/>
    </source>
</evidence>
<dbReference type="GO" id="GO:0004022">
    <property type="term" value="F:alcohol dehydrogenase (NAD+) activity"/>
    <property type="evidence" value="ECO:0007669"/>
    <property type="project" value="TreeGrafter"/>
</dbReference>
<sequence length="366" mass="37719">MEIPKTHKAVVYDKPGEISTRIVELATPAPGPGQLLVKMTHSGICHSDLSLMTNKWSWLPEPVKSGQVGGHEGVGVVAQLGPSCEDAGVKTGDRVGIKWIASACGNCMPCLAGADGICVNSQISGYTWPGTFQEYVLAPARYVTPIPDGLASAVAAPLLCGGVTVYSALKRSRAQPGDWVVIAGAGGGLGHLGVQLGGRGMGYRIIGLDTGPKEALVRECGAEAFIDITLASSPAGDGGKGIIDEVLAITGGTGAAAAIICSASNDAYSDALSYLKFNGTVVCVGVPGEAKPIANAYPHLMVGKQLAIVGSNVGNRREAMETLVMAKRVVTTPVRLEKLDNINQVFEGMEGGKLQGRVVIDLQSST</sequence>
<evidence type="ECO:0000259" key="10">
    <source>
        <dbReference type="SMART" id="SM00829"/>
    </source>
</evidence>
<evidence type="ECO:0000256" key="8">
    <source>
        <dbReference type="ARBA" id="ARBA00023027"/>
    </source>
</evidence>
<dbReference type="InterPro" id="IPR013149">
    <property type="entry name" value="ADH-like_C"/>
</dbReference>
<proteinExistence type="inferred from homology"/>
<dbReference type="SMART" id="SM00829">
    <property type="entry name" value="PKS_ER"/>
    <property type="match status" value="1"/>
</dbReference>
<dbReference type="GeneID" id="63721270"/>
<reference evidence="12" key="1">
    <citation type="journal article" date="2017" name="Genome Biol.">
        <title>Comparative genomics reveals high biological diversity and specific adaptations in the industrially and medically important fungal genus Aspergillus.</title>
        <authorList>
            <person name="de Vries R.P."/>
            <person name="Riley R."/>
            <person name="Wiebenga A."/>
            <person name="Aguilar-Osorio G."/>
            <person name="Amillis S."/>
            <person name="Uchima C.A."/>
            <person name="Anderluh G."/>
            <person name="Asadollahi M."/>
            <person name="Askin M."/>
            <person name="Barry K."/>
            <person name="Battaglia E."/>
            <person name="Bayram O."/>
            <person name="Benocci T."/>
            <person name="Braus-Stromeyer S.A."/>
            <person name="Caldana C."/>
            <person name="Canovas D."/>
            <person name="Cerqueira G.C."/>
            <person name="Chen F."/>
            <person name="Chen W."/>
            <person name="Choi C."/>
            <person name="Clum A."/>
            <person name="Dos Santos R.A."/>
            <person name="Damasio A.R."/>
            <person name="Diallinas G."/>
            <person name="Emri T."/>
            <person name="Fekete E."/>
            <person name="Flipphi M."/>
            <person name="Freyberg S."/>
            <person name="Gallo A."/>
            <person name="Gournas C."/>
            <person name="Habgood R."/>
            <person name="Hainaut M."/>
            <person name="Harispe M.L."/>
            <person name="Henrissat B."/>
            <person name="Hilden K.S."/>
            <person name="Hope R."/>
            <person name="Hossain A."/>
            <person name="Karabika E."/>
            <person name="Karaffa L."/>
            <person name="Karanyi Z."/>
            <person name="Krasevec N."/>
            <person name="Kuo A."/>
            <person name="Kusch H."/>
            <person name="LaButti K."/>
            <person name="Lagendijk E.L."/>
            <person name="Lapidus A."/>
            <person name="Levasseur A."/>
            <person name="Lindquist E."/>
            <person name="Lipzen A."/>
            <person name="Logrieco A.F."/>
            <person name="MacCabe A."/>
            <person name="Maekelae M.R."/>
            <person name="Malavazi I."/>
            <person name="Melin P."/>
            <person name="Meyer V."/>
            <person name="Mielnichuk N."/>
            <person name="Miskei M."/>
            <person name="Molnar A.P."/>
            <person name="Mule G."/>
            <person name="Ngan C.Y."/>
            <person name="Orejas M."/>
            <person name="Orosz E."/>
            <person name="Ouedraogo J.P."/>
            <person name="Overkamp K.M."/>
            <person name="Park H.-S."/>
            <person name="Perrone G."/>
            <person name="Piumi F."/>
            <person name="Punt P.J."/>
            <person name="Ram A.F."/>
            <person name="Ramon A."/>
            <person name="Rauscher S."/>
            <person name="Record E."/>
            <person name="Riano-Pachon D.M."/>
            <person name="Robert V."/>
            <person name="Roehrig J."/>
            <person name="Ruller R."/>
            <person name="Salamov A."/>
            <person name="Salih N.S."/>
            <person name="Samson R.A."/>
            <person name="Sandor E."/>
            <person name="Sanguinetti M."/>
            <person name="Schuetze T."/>
            <person name="Sepcic K."/>
            <person name="Shelest E."/>
            <person name="Sherlock G."/>
            <person name="Sophianopoulou V."/>
            <person name="Squina F.M."/>
            <person name="Sun H."/>
            <person name="Susca A."/>
            <person name="Todd R.B."/>
            <person name="Tsang A."/>
            <person name="Unkles S.E."/>
            <person name="van de Wiele N."/>
            <person name="van Rossen-Uffink D."/>
            <person name="Oliveira J.V."/>
            <person name="Vesth T.C."/>
            <person name="Visser J."/>
            <person name="Yu J.-H."/>
            <person name="Zhou M."/>
            <person name="Andersen M.R."/>
            <person name="Archer D.B."/>
            <person name="Baker S.E."/>
            <person name="Benoit I."/>
            <person name="Brakhage A.A."/>
            <person name="Braus G.H."/>
            <person name="Fischer R."/>
            <person name="Frisvad J.C."/>
            <person name="Goldman G.H."/>
            <person name="Houbraken J."/>
            <person name="Oakley B."/>
            <person name="Pocsi I."/>
            <person name="Scazzocchio C."/>
            <person name="Seiboth B."/>
            <person name="vanKuyk P.A."/>
            <person name="Wortman J."/>
            <person name="Dyer P.S."/>
            <person name="Grigoriev I.V."/>
        </authorList>
    </citation>
    <scope>NUCLEOTIDE SEQUENCE [LARGE SCALE GENOMIC DNA]</scope>
    <source>
        <strain evidence="12">CBS 583.65</strain>
    </source>
</reference>
<dbReference type="Gene3D" id="3.90.180.10">
    <property type="entry name" value="Medium-chain alcohol dehydrogenases, catalytic domain"/>
    <property type="match status" value="1"/>
</dbReference>
<dbReference type="InterPro" id="IPR002328">
    <property type="entry name" value="ADH_Zn_CS"/>
</dbReference>
<dbReference type="SUPFAM" id="SSF50129">
    <property type="entry name" value="GroES-like"/>
    <property type="match status" value="1"/>
</dbReference>
<evidence type="ECO:0000313" key="11">
    <source>
        <dbReference type="EMBL" id="OJI96897.1"/>
    </source>
</evidence>
<keyword evidence="12" id="KW-1185">Reference proteome</keyword>
<comment type="subcellular location">
    <subcellularLocation>
        <location evidence="2">Cytoplasm</location>
    </subcellularLocation>
</comment>
<protein>
    <recommendedName>
        <fullName evidence="10">Enoyl reductase (ER) domain-containing protein</fullName>
    </recommendedName>
</protein>
<dbReference type="STRING" id="1036611.A0A1L9P5U1"/>
<evidence type="ECO:0000313" key="12">
    <source>
        <dbReference type="Proteomes" id="UP000184073"/>
    </source>
</evidence>
<dbReference type="VEuPathDB" id="FungiDB:ASPVEDRAFT_120021"/>
<keyword evidence="4" id="KW-0963">Cytoplasm</keyword>
<dbReference type="OrthoDB" id="1879366at2759"/>
<dbReference type="InterPro" id="IPR013154">
    <property type="entry name" value="ADH-like_N"/>
</dbReference>
<dbReference type="PANTHER" id="PTHR42940:SF5">
    <property type="entry name" value="ALCOHOL DEHYDROGENASE 2"/>
    <property type="match status" value="1"/>
</dbReference>
<organism evidence="11 12">
    <name type="scientific">Aspergillus versicolor CBS 583.65</name>
    <dbReference type="NCBI Taxonomy" id="1036611"/>
    <lineage>
        <taxon>Eukaryota</taxon>
        <taxon>Fungi</taxon>
        <taxon>Dikarya</taxon>
        <taxon>Ascomycota</taxon>
        <taxon>Pezizomycotina</taxon>
        <taxon>Eurotiomycetes</taxon>
        <taxon>Eurotiomycetidae</taxon>
        <taxon>Eurotiales</taxon>
        <taxon>Aspergillaceae</taxon>
        <taxon>Aspergillus</taxon>
        <taxon>Aspergillus subgen. Nidulantes</taxon>
    </lineage>
</organism>
<evidence type="ECO:0000256" key="6">
    <source>
        <dbReference type="ARBA" id="ARBA00022833"/>
    </source>
</evidence>
<dbReference type="InterPro" id="IPR011032">
    <property type="entry name" value="GroES-like_sf"/>
</dbReference>
<dbReference type="GO" id="GO:0005737">
    <property type="term" value="C:cytoplasm"/>
    <property type="evidence" value="ECO:0007669"/>
    <property type="project" value="UniProtKB-SubCell"/>
</dbReference>
<dbReference type="PANTHER" id="PTHR42940">
    <property type="entry name" value="ALCOHOL DEHYDROGENASE 1-RELATED"/>
    <property type="match status" value="1"/>
</dbReference>
<comment type="similarity">
    <text evidence="3 9">Belongs to the zinc-containing alcohol dehydrogenase family.</text>
</comment>
<evidence type="ECO:0000256" key="9">
    <source>
        <dbReference type="RuleBase" id="RU361277"/>
    </source>
</evidence>
<dbReference type="Pfam" id="PF00107">
    <property type="entry name" value="ADH_zinc_N"/>
    <property type="match status" value="1"/>
</dbReference>
<dbReference type="InterPro" id="IPR020843">
    <property type="entry name" value="ER"/>
</dbReference>
<dbReference type="InterPro" id="IPR036291">
    <property type="entry name" value="NAD(P)-bd_dom_sf"/>
</dbReference>
<evidence type="ECO:0000256" key="1">
    <source>
        <dbReference type="ARBA" id="ARBA00001947"/>
    </source>
</evidence>
<keyword evidence="5 9" id="KW-0479">Metal-binding</keyword>
<dbReference type="RefSeq" id="XP_040662660.1">
    <property type="nucleotide sequence ID" value="XM_040805759.1"/>
</dbReference>
<dbReference type="PROSITE" id="PS00059">
    <property type="entry name" value="ADH_ZINC"/>
    <property type="match status" value="1"/>
</dbReference>